<accession>A0A2I4EL10</accession>
<evidence type="ECO:0000313" key="2">
    <source>
        <dbReference type="RefSeq" id="XP_018820082.2"/>
    </source>
</evidence>
<reference evidence="2" key="1">
    <citation type="submission" date="2025-08" db="UniProtKB">
        <authorList>
            <consortium name="RefSeq"/>
        </authorList>
    </citation>
    <scope>IDENTIFICATION</scope>
    <source>
        <tissue evidence="2">Leaves</tissue>
    </source>
</reference>
<dbReference type="PANTHER" id="PTHR47718">
    <property type="entry name" value="OS01G0519700 PROTEIN"/>
    <property type="match status" value="1"/>
</dbReference>
<evidence type="ECO:0000313" key="1">
    <source>
        <dbReference type="Proteomes" id="UP000235220"/>
    </source>
</evidence>
<organism evidence="1 2">
    <name type="scientific">Juglans regia</name>
    <name type="common">English walnut</name>
    <dbReference type="NCBI Taxonomy" id="51240"/>
    <lineage>
        <taxon>Eukaryota</taxon>
        <taxon>Viridiplantae</taxon>
        <taxon>Streptophyta</taxon>
        <taxon>Embryophyta</taxon>
        <taxon>Tracheophyta</taxon>
        <taxon>Spermatophyta</taxon>
        <taxon>Magnoliopsida</taxon>
        <taxon>eudicotyledons</taxon>
        <taxon>Gunneridae</taxon>
        <taxon>Pentapetalae</taxon>
        <taxon>rosids</taxon>
        <taxon>fabids</taxon>
        <taxon>Fagales</taxon>
        <taxon>Juglandaceae</taxon>
        <taxon>Juglans</taxon>
    </lineage>
</organism>
<dbReference type="Proteomes" id="UP000235220">
    <property type="component" value="Chromosome 4"/>
</dbReference>
<protein>
    <submittedName>
        <fullName evidence="2">Protein FAR-RED IMPAIRED RESPONSE 1-like</fullName>
    </submittedName>
</protein>
<dbReference type="PANTHER" id="PTHR47718:SF13">
    <property type="entry name" value="OS09G0290500 PROTEIN"/>
    <property type="match status" value="1"/>
</dbReference>
<keyword evidence="1" id="KW-1185">Reference proteome</keyword>
<dbReference type="AlphaFoldDB" id="A0A2I4EL10"/>
<dbReference type="STRING" id="51240.A0A2I4EL10"/>
<name>A0A2I4EL10_JUGRE</name>
<dbReference type="Gramene" id="Jr04_05260_p1">
    <property type="protein sequence ID" value="cds.Jr04_05260_p1"/>
    <property type="gene ID" value="Jr04_05260"/>
</dbReference>
<dbReference type="RefSeq" id="XP_018820082.2">
    <property type="nucleotide sequence ID" value="XM_018964537.2"/>
</dbReference>
<sequence>MNKSFAALVQEAGVFENLLFLEKDCRNYIDKARHLRIGKGGARALREYFAKMQYRNDGFFAMMDFDDDNRLRNYNNALRKKTENENGDALENIFQELCMNSKFREVQQEIMGMLSCLPILHQKDGVIAIYHVEDEVCVVDFVKEVTHLVYFNETTCDSKCSWGLSEMSGILCTHVLAVFKINHVRNVPEKYILDQWRNDIKMRYIVMKSNYDVADARP</sequence>
<dbReference type="OrthoDB" id="1677172at2759"/>
<proteinExistence type="predicted"/>
<dbReference type="KEGG" id="jre:108990540"/>
<gene>
    <name evidence="2" type="primary">LOC108990540</name>
</gene>
<dbReference type="GeneID" id="108990540"/>